<dbReference type="EMBL" id="QEEX01000002">
    <property type="protein sequence ID" value="PWB96102.1"/>
    <property type="molecule type" value="Genomic_DNA"/>
</dbReference>
<keyword evidence="1" id="KW-0813">Transport</keyword>
<evidence type="ECO:0000313" key="5">
    <source>
        <dbReference type="EMBL" id="PWB96102.1"/>
    </source>
</evidence>
<keyword evidence="2" id="KW-0547">Nucleotide-binding</keyword>
<dbReference type="Proteomes" id="UP000244978">
    <property type="component" value="Unassembled WGS sequence"/>
</dbReference>
<protein>
    <recommendedName>
        <fullName evidence="4">ABC transporter domain-containing protein</fullName>
    </recommendedName>
</protein>
<name>A0A2U1SWY6_9MICO</name>
<dbReference type="GO" id="GO:0005524">
    <property type="term" value="F:ATP binding"/>
    <property type="evidence" value="ECO:0007669"/>
    <property type="project" value="UniProtKB-KW"/>
</dbReference>
<organism evidence="5 6">
    <name type="scientific">Homoserinimonas hongtaonis</name>
    <dbReference type="NCBI Taxonomy" id="2079791"/>
    <lineage>
        <taxon>Bacteria</taxon>
        <taxon>Bacillati</taxon>
        <taxon>Actinomycetota</taxon>
        <taxon>Actinomycetes</taxon>
        <taxon>Micrococcales</taxon>
        <taxon>Microbacteriaceae</taxon>
        <taxon>Homoserinimonas</taxon>
    </lineage>
</organism>
<feature type="domain" description="ABC transporter" evidence="4">
    <location>
        <begin position="6"/>
        <end position="238"/>
    </location>
</feature>
<keyword evidence="3" id="KW-0067">ATP-binding</keyword>
<dbReference type="CDD" id="cd03293">
    <property type="entry name" value="ABC_NrtD_SsuB_transporters"/>
    <property type="match status" value="1"/>
</dbReference>
<dbReference type="GO" id="GO:0016887">
    <property type="term" value="F:ATP hydrolysis activity"/>
    <property type="evidence" value="ECO:0007669"/>
    <property type="project" value="InterPro"/>
</dbReference>
<dbReference type="RefSeq" id="WP_108998364.1">
    <property type="nucleotide sequence ID" value="NZ_QEEX01000002.1"/>
</dbReference>
<dbReference type="InterPro" id="IPR003593">
    <property type="entry name" value="AAA+_ATPase"/>
</dbReference>
<accession>A0A2U1SWY6</accession>
<dbReference type="InterPro" id="IPR017871">
    <property type="entry name" value="ABC_transporter-like_CS"/>
</dbReference>
<evidence type="ECO:0000259" key="4">
    <source>
        <dbReference type="PROSITE" id="PS50893"/>
    </source>
</evidence>
<keyword evidence="6" id="KW-1185">Reference proteome</keyword>
<dbReference type="Gene3D" id="3.40.50.300">
    <property type="entry name" value="P-loop containing nucleotide triphosphate hydrolases"/>
    <property type="match status" value="1"/>
</dbReference>
<dbReference type="PROSITE" id="PS50893">
    <property type="entry name" value="ABC_TRANSPORTER_2"/>
    <property type="match status" value="1"/>
</dbReference>
<sequence>MPETIVSCAGLVRTFTAKDGTENAVLKGLDLTVERGECVVIIGPSGCGKSTLLNLLAGFDKPTAGSLTVAGSAVTGPGPERAVVFQDYALLPWLTTVQNVAIGLRIKGMKKKERLQKARHYLDIVGLGHAADREVYRLSGGMQQRVSIARALALEPAILLMDEPFGALDAIQRGIMHTELTRIRKETKSTVLFITHSLEEAVFLGDRVIALSHGTSGAPAEVAVPLAYPRDALAPEFLDIMREVRSLLPAQASAAV</sequence>
<dbReference type="InterPro" id="IPR050166">
    <property type="entry name" value="ABC_transporter_ATP-bind"/>
</dbReference>
<dbReference type="PROSITE" id="PS00211">
    <property type="entry name" value="ABC_TRANSPORTER_1"/>
    <property type="match status" value="1"/>
</dbReference>
<evidence type="ECO:0000313" key="6">
    <source>
        <dbReference type="Proteomes" id="UP000244978"/>
    </source>
</evidence>
<comment type="caution">
    <text evidence="5">The sequence shown here is derived from an EMBL/GenBank/DDBJ whole genome shotgun (WGS) entry which is preliminary data.</text>
</comment>
<dbReference type="Pfam" id="PF00005">
    <property type="entry name" value="ABC_tran"/>
    <property type="match status" value="1"/>
</dbReference>
<dbReference type="SMART" id="SM00382">
    <property type="entry name" value="AAA"/>
    <property type="match status" value="1"/>
</dbReference>
<gene>
    <name evidence="5" type="ORF">DF220_12010</name>
</gene>
<dbReference type="SUPFAM" id="SSF52540">
    <property type="entry name" value="P-loop containing nucleoside triphosphate hydrolases"/>
    <property type="match status" value="1"/>
</dbReference>
<evidence type="ECO:0000256" key="2">
    <source>
        <dbReference type="ARBA" id="ARBA00022741"/>
    </source>
</evidence>
<proteinExistence type="predicted"/>
<dbReference type="PANTHER" id="PTHR42788:SF13">
    <property type="entry name" value="ALIPHATIC SULFONATES IMPORT ATP-BINDING PROTEIN SSUB"/>
    <property type="match status" value="1"/>
</dbReference>
<dbReference type="AlphaFoldDB" id="A0A2U1SWY6"/>
<dbReference type="InterPro" id="IPR003439">
    <property type="entry name" value="ABC_transporter-like_ATP-bd"/>
</dbReference>
<evidence type="ECO:0000256" key="3">
    <source>
        <dbReference type="ARBA" id="ARBA00022840"/>
    </source>
</evidence>
<dbReference type="InterPro" id="IPR027417">
    <property type="entry name" value="P-loop_NTPase"/>
</dbReference>
<reference evidence="6" key="1">
    <citation type="submission" date="2018-04" db="EMBL/GenBank/DDBJ databases">
        <authorList>
            <person name="Liu S."/>
            <person name="Wang Z."/>
            <person name="Li J."/>
        </authorList>
    </citation>
    <scope>NUCLEOTIDE SEQUENCE [LARGE SCALE GENOMIC DNA]</scope>
    <source>
        <strain evidence="6">S1194</strain>
    </source>
</reference>
<evidence type="ECO:0000256" key="1">
    <source>
        <dbReference type="ARBA" id="ARBA00022448"/>
    </source>
</evidence>
<dbReference type="PANTHER" id="PTHR42788">
    <property type="entry name" value="TAURINE IMPORT ATP-BINDING PROTEIN-RELATED"/>
    <property type="match status" value="1"/>
</dbReference>